<dbReference type="Proteomes" id="UP000887579">
    <property type="component" value="Unplaced"/>
</dbReference>
<reference evidence="2" key="1">
    <citation type="submission" date="2022-11" db="UniProtKB">
        <authorList>
            <consortium name="WormBaseParasite"/>
        </authorList>
    </citation>
    <scope>IDENTIFICATION</scope>
</reference>
<evidence type="ECO:0000313" key="1">
    <source>
        <dbReference type="Proteomes" id="UP000887579"/>
    </source>
</evidence>
<proteinExistence type="predicted"/>
<name>A0AC34GXD2_9BILA</name>
<evidence type="ECO:0000313" key="2">
    <source>
        <dbReference type="WBParaSite" id="ES5_v2.g9604.t1"/>
    </source>
</evidence>
<sequence>MFARKQKPSDVQTSLQKFIDLNRDPSSRAKNFRLALEALSIPEKRQLVDDYSFETFHLVDALLLQAEFSVDGNNVADAELALWTLEQLLCLAPELIGKAVFNNAGQQLDRVFQCLLPYFPLHDGSSTERVLSEYCDSCTGLNNKNNVDRFDAVGFNPGPIKKTPILVNTQANSQPSLRERAQMLQVYLDKFLDYCHRETVKIEWNDENKQLDCAKFLLDRIIVLYIYQVFPDMEQNGVDIFEGWEGTEDIEDQLDTADPIVIARYWLIRWMTNIAASTMVENPAPGLLLFRQALFSSQKATNTLLTLMRESMQLPLACANVIHKVLFVIRQWILQLEFPAFVERNTVSIEASSLLLIHIFTNFFKNPYLTSSGDRLSSAVSVTHSILSIARELSNPSNYPLPRPLSKVVWSELIKRITEAVAICSSRSDAFSRGTAGGFTNTLLSICVFICAIREIDIDDKMWDEIWIVFKKFIFWQQMIQNWSKVVDNVTRALILNLFAIDIHERSDENSDGHGKRLTSNRSDKSSENGSVNGNGSGGMYGNSDEETIIEPNSDKDIQSVVQSTGNTINWLRCWMRLINLVDPAEPLYSQQAVQTISRVIETLLSIGCANQLVHWLTGKLLRLNISHQPHAIPALCSVLIRADSPSEQRAQILWHLVNCLKADVSLIVLEQLPNMSVEDTSVLASPTIDALQKLVRNSEFSSKAVRVTALLALDHPEAEKILLSILENREIEIDISSLSLCVNALSILILERADAQLFDHLYRAVSSHPDAASQLLPILCSNLVSSIRIGFHTRLVDALERACQTPKDFRILNDLKWQLCALSIIEKPRASWKALIHRIHTHRDTFLEGLLVTLAMQFPLPNFPITQWNSIEKPLTLIDQNQIKEFLKSTVFITTPAALISFQKPPTSNGEKVSINFTTRTVVARHAWSVSTEAVTPARPSPANAWLKSLSIRSPQQFKEARRNGSQQKQCLTPAKELLDPFQALPSFNSAMSAAERSAQAQQSVDMLAFIRRSNRRPIKNISTKYSNNKENNIQLNGSTMKAWRKFAADFSFIKATQTATTNFPRELRHLDNTSSREVHKVAVIYVGEGQDDKQSILSNSNGSLHFNYFVEGLGWPVQIGAASHLGYSVAVIYVGEGQDDKQSILSNSNGSLHFNYFVEGLGWPVQIGTASHLGYSGGLSAGQTCPYYSTVDTEVIFHVSTQLSGDAQMKMKHLGNDEVHVVWSENPRQSYRRELLATRFCDVLIVLYPVSPVLIRVHIETQNQLLLCGPLLDGAIIHTKQVASLVRDTVINASRAYRLAQKECDRPNKLREKVFEQTKSTLKEMSVADAITQIYVPKFAFVN</sequence>
<accession>A0AC34GXD2</accession>
<dbReference type="WBParaSite" id="ES5_v2.g9604.t1">
    <property type="protein sequence ID" value="ES5_v2.g9604.t1"/>
    <property type="gene ID" value="ES5_v2.g9604"/>
</dbReference>
<protein>
    <submittedName>
        <fullName evidence="2">Rap-GAP domain-containing protein</fullName>
    </submittedName>
</protein>
<organism evidence="1 2">
    <name type="scientific">Panagrolaimus sp. ES5</name>
    <dbReference type="NCBI Taxonomy" id="591445"/>
    <lineage>
        <taxon>Eukaryota</taxon>
        <taxon>Metazoa</taxon>
        <taxon>Ecdysozoa</taxon>
        <taxon>Nematoda</taxon>
        <taxon>Chromadorea</taxon>
        <taxon>Rhabditida</taxon>
        <taxon>Tylenchina</taxon>
        <taxon>Panagrolaimomorpha</taxon>
        <taxon>Panagrolaimoidea</taxon>
        <taxon>Panagrolaimidae</taxon>
        <taxon>Panagrolaimus</taxon>
    </lineage>
</organism>